<keyword evidence="3" id="KW-0547">Nucleotide-binding</keyword>
<evidence type="ECO:0000256" key="4">
    <source>
        <dbReference type="ARBA" id="ARBA00022840"/>
    </source>
</evidence>
<evidence type="ECO:0000256" key="5">
    <source>
        <dbReference type="SAM" id="MobiDB-lite"/>
    </source>
</evidence>
<dbReference type="InterPro" id="IPR015860">
    <property type="entry name" value="ABC_transpr_TagH-like"/>
</dbReference>
<dbReference type="InterPro" id="IPR050683">
    <property type="entry name" value="Bact_Polysacc_Export_ATP-bd"/>
</dbReference>
<evidence type="ECO:0000256" key="1">
    <source>
        <dbReference type="ARBA" id="ARBA00005417"/>
    </source>
</evidence>
<feature type="domain" description="ABC transporter" evidence="6">
    <location>
        <begin position="32"/>
        <end position="256"/>
    </location>
</feature>
<dbReference type="PROSITE" id="PS50893">
    <property type="entry name" value="ABC_TRANSPORTER_2"/>
    <property type="match status" value="1"/>
</dbReference>
<keyword evidence="8" id="KW-1185">Reference proteome</keyword>
<dbReference type="PANTHER" id="PTHR46743">
    <property type="entry name" value="TEICHOIC ACIDS EXPORT ATP-BINDING PROTEIN TAGH"/>
    <property type="match status" value="1"/>
</dbReference>
<keyword evidence="4 7" id="KW-0067">ATP-binding</keyword>
<dbReference type="RefSeq" id="WP_270057272.1">
    <property type="nucleotide sequence ID" value="NZ_CP115149.1"/>
</dbReference>
<dbReference type="EMBL" id="CP115149">
    <property type="protein sequence ID" value="WBL36755.1"/>
    <property type="molecule type" value="Genomic_DNA"/>
</dbReference>
<dbReference type="Proteomes" id="UP001212803">
    <property type="component" value="Chromosome"/>
</dbReference>
<protein>
    <submittedName>
        <fullName evidence="7">ABC transporter ATP-binding protein</fullName>
    </submittedName>
</protein>
<dbReference type="Gene3D" id="3.40.50.300">
    <property type="entry name" value="P-loop containing nucleotide triphosphate hydrolases"/>
    <property type="match status" value="1"/>
</dbReference>
<dbReference type="InterPro" id="IPR003439">
    <property type="entry name" value="ABC_transporter-like_ATP-bd"/>
</dbReference>
<dbReference type="SMART" id="SM00382">
    <property type="entry name" value="AAA"/>
    <property type="match status" value="1"/>
</dbReference>
<dbReference type="PANTHER" id="PTHR46743:SF2">
    <property type="entry name" value="TEICHOIC ACIDS EXPORT ATP-BINDING PROTEIN TAGH"/>
    <property type="match status" value="1"/>
</dbReference>
<feature type="region of interest" description="Disordered" evidence="5">
    <location>
        <begin position="297"/>
        <end position="317"/>
    </location>
</feature>
<dbReference type="SUPFAM" id="SSF52540">
    <property type="entry name" value="P-loop containing nucleoside triphosphate hydrolases"/>
    <property type="match status" value="1"/>
</dbReference>
<name>A0ABY7M895_9CHLR</name>
<feature type="compositionally biased region" description="Low complexity" evidence="5">
    <location>
        <begin position="303"/>
        <end position="317"/>
    </location>
</feature>
<dbReference type="Pfam" id="PF00005">
    <property type="entry name" value="ABC_tran"/>
    <property type="match status" value="1"/>
</dbReference>
<gene>
    <name evidence="7" type="ORF">O0235_04130</name>
</gene>
<organism evidence="7 8">
    <name type="scientific">Tepidiforma flava</name>
    <dbReference type="NCBI Taxonomy" id="3004094"/>
    <lineage>
        <taxon>Bacteria</taxon>
        <taxon>Bacillati</taxon>
        <taxon>Chloroflexota</taxon>
        <taxon>Tepidiformia</taxon>
        <taxon>Tepidiformales</taxon>
        <taxon>Tepidiformaceae</taxon>
        <taxon>Tepidiforma</taxon>
    </lineage>
</organism>
<reference evidence="7 8" key="1">
    <citation type="journal article" date="2023" name="ISME J.">
        <title>Thermophilic Dehalococcoidia with unusual traits shed light on an unexpected past.</title>
        <authorList>
            <person name="Palmer M."/>
            <person name="Covington J.K."/>
            <person name="Zhou E.M."/>
            <person name="Thomas S.C."/>
            <person name="Habib N."/>
            <person name="Seymour C.O."/>
            <person name="Lai D."/>
            <person name="Johnston J."/>
            <person name="Hashimi A."/>
            <person name="Jiao J.Y."/>
            <person name="Muok A.R."/>
            <person name="Liu L."/>
            <person name="Xian W.D."/>
            <person name="Zhi X.Y."/>
            <person name="Li M.M."/>
            <person name="Silva L.P."/>
            <person name="Bowen B.P."/>
            <person name="Louie K."/>
            <person name="Briegel A."/>
            <person name="Pett-Ridge J."/>
            <person name="Weber P.K."/>
            <person name="Tocheva E.I."/>
            <person name="Woyke T."/>
            <person name="Northen T.R."/>
            <person name="Mayali X."/>
            <person name="Li W.J."/>
            <person name="Hedlund B.P."/>
        </authorList>
    </citation>
    <scope>NUCLEOTIDE SEQUENCE [LARGE SCALE GENOMIC DNA]</scope>
    <source>
        <strain evidence="7 8">YIM 72310</strain>
    </source>
</reference>
<sequence length="317" mass="34856">MPSEGEVVLAARGVSRRYPLAVPGQALKTTLLHPGQAFAAWRHRQRRELWAVRDVSFEVRRGEFFSIVGANGSGKSTLLRLLAGLSKPTKGTVELRGRVSTLLELGSGFHPQVSGRENVIMNGLLMGLTKREMEALLPGIVEFAGLREFIDQPMRTYSSGMYVRLGFAIAAFMDPEILLVDEVLAVGDAKFQEKCYDHIAKLQARGVTIVMVSHDLGAVERFSDRAALMERGRMVAIGAPRKVVGLHLERLAETSPEIRQAIDEGMAADEERVRRLLEEDPEWAAAFASALEQNPAFHEKLRQQQAGQGAGSDARAD</sequence>
<dbReference type="GO" id="GO:0005524">
    <property type="term" value="F:ATP binding"/>
    <property type="evidence" value="ECO:0007669"/>
    <property type="project" value="UniProtKB-KW"/>
</dbReference>
<dbReference type="InterPro" id="IPR003593">
    <property type="entry name" value="AAA+_ATPase"/>
</dbReference>
<evidence type="ECO:0000313" key="7">
    <source>
        <dbReference type="EMBL" id="WBL36755.1"/>
    </source>
</evidence>
<comment type="similarity">
    <text evidence="1">Belongs to the ABC transporter superfamily.</text>
</comment>
<accession>A0ABY7M895</accession>
<keyword evidence="2" id="KW-0813">Transport</keyword>
<evidence type="ECO:0000313" key="8">
    <source>
        <dbReference type="Proteomes" id="UP001212803"/>
    </source>
</evidence>
<dbReference type="InterPro" id="IPR027417">
    <property type="entry name" value="P-loop_NTPase"/>
</dbReference>
<proteinExistence type="inferred from homology"/>
<dbReference type="CDD" id="cd03220">
    <property type="entry name" value="ABC_KpsT_Wzt"/>
    <property type="match status" value="1"/>
</dbReference>
<evidence type="ECO:0000256" key="2">
    <source>
        <dbReference type="ARBA" id="ARBA00022448"/>
    </source>
</evidence>
<evidence type="ECO:0000259" key="6">
    <source>
        <dbReference type="PROSITE" id="PS50893"/>
    </source>
</evidence>
<evidence type="ECO:0000256" key="3">
    <source>
        <dbReference type="ARBA" id="ARBA00022741"/>
    </source>
</evidence>